<evidence type="ECO:0000313" key="18">
    <source>
        <dbReference type="Proteomes" id="UP000186904"/>
    </source>
</evidence>
<keyword evidence="12 13" id="KW-0449">Lipoprotein</keyword>
<dbReference type="InterPro" id="IPR004565">
    <property type="entry name" value="OM_lipoprot_LolB"/>
</dbReference>
<evidence type="ECO:0000256" key="11">
    <source>
        <dbReference type="ARBA" id="ARBA00023237"/>
    </source>
</evidence>
<evidence type="ECO:0000256" key="6">
    <source>
        <dbReference type="ARBA" id="ARBA00022729"/>
    </source>
</evidence>
<comment type="similarity">
    <text evidence="2 13">Belongs to the LolB family.</text>
</comment>
<dbReference type="Proteomes" id="UP000186904">
    <property type="component" value="Unassembled WGS sequence"/>
</dbReference>
<dbReference type="EMBL" id="FOUA01000010">
    <property type="protein sequence ID" value="SFM38014.1"/>
    <property type="molecule type" value="Genomic_DNA"/>
</dbReference>
<evidence type="ECO:0000256" key="9">
    <source>
        <dbReference type="ARBA" id="ARBA00023139"/>
    </source>
</evidence>
<keyword evidence="17" id="KW-1185">Reference proteome</keyword>
<evidence type="ECO:0000256" key="5">
    <source>
        <dbReference type="ARBA" id="ARBA00022448"/>
    </source>
</evidence>
<evidence type="ECO:0000256" key="12">
    <source>
        <dbReference type="ARBA" id="ARBA00023288"/>
    </source>
</evidence>
<dbReference type="InterPro" id="IPR029046">
    <property type="entry name" value="LolA/LolB/LppX"/>
</dbReference>
<comment type="subunit">
    <text evidence="3 13">Monomer.</text>
</comment>
<feature type="signal peptide" evidence="14">
    <location>
        <begin position="1"/>
        <end position="18"/>
    </location>
</feature>
<keyword evidence="6 13" id="KW-0732">Signal</keyword>
<evidence type="ECO:0000313" key="15">
    <source>
        <dbReference type="EMBL" id="SES36315.1"/>
    </source>
</evidence>
<proteinExistence type="inferred from homology"/>
<dbReference type="STRING" id="653930.SAMN05216589_0016"/>
<keyword evidence="7 13" id="KW-0653">Protein transport</keyword>
<dbReference type="Pfam" id="PF03550">
    <property type="entry name" value="LolB"/>
    <property type="match status" value="1"/>
</dbReference>
<evidence type="ECO:0000256" key="3">
    <source>
        <dbReference type="ARBA" id="ARBA00011245"/>
    </source>
</evidence>
<dbReference type="RefSeq" id="WP_051611393.1">
    <property type="nucleotide sequence ID" value="NZ_FOGN01000010.1"/>
</dbReference>
<evidence type="ECO:0000256" key="2">
    <source>
        <dbReference type="ARBA" id="ARBA00009696"/>
    </source>
</evidence>
<dbReference type="SUPFAM" id="SSF89392">
    <property type="entry name" value="Prokaryotic lipoproteins and lipoprotein localization factors"/>
    <property type="match status" value="1"/>
</dbReference>
<organism evidence="16 17">
    <name type="scientific">Halopseudomonas bauzanensis</name>
    <dbReference type="NCBI Taxonomy" id="653930"/>
    <lineage>
        <taxon>Bacteria</taxon>
        <taxon>Pseudomonadati</taxon>
        <taxon>Pseudomonadota</taxon>
        <taxon>Gammaproteobacteria</taxon>
        <taxon>Pseudomonadales</taxon>
        <taxon>Pseudomonadaceae</taxon>
        <taxon>Halopseudomonas</taxon>
    </lineage>
</organism>
<keyword evidence="11 13" id="KW-0998">Cell outer membrane</keyword>
<dbReference type="GO" id="GO:0015031">
    <property type="term" value="P:protein transport"/>
    <property type="evidence" value="ECO:0007669"/>
    <property type="project" value="UniProtKB-KW"/>
</dbReference>
<keyword evidence="5 13" id="KW-0813">Transport</keyword>
<dbReference type="Proteomes" id="UP000186599">
    <property type="component" value="Unassembled WGS sequence"/>
</dbReference>
<dbReference type="HAMAP" id="MF_00233">
    <property type="entry name" value="LolB"/>
    <property type="match status" value="1"/>
</dbReference>
<dbReference type="CDD" id="cd16326">
    <property type="entry name" value="LolB"/>
    <property type="match status" value="1"/>
</dbReference>
<reference evidence="17 18" key="1">
    <citation type="submission" date="2016-10" db="EMBL/GenBank/DDBJ databases">
        <authorList>
            <person name="de Groot N.N."/>
        </authorList>
    </citation>
    <scope>NUCLEOTIDE SEQUENCE [LARGE SCALE GENOMIC DNA]</scope>
    <source>
        <strain evidence="16 17">CGMCC 1.9095</strain>
        <strain evidence="15 18">DSM 22558</strain>
    </source>
</reference>
<accession>A0A031M8I7</accession>
<comment type="subcellular location">
    <subcellularLocation>
        <location evidence="1 13">Cell outer membrane</location>
        <topology evidence="1 13">Lipid-anchor</topology>
    </subcellularLocation>
</comment>
<comment type="function">
    <text evidence="13">Plays a critical role in the incorporation of lipoproteins in the outer membrane after they are released by the LolA protein.</text>
</comment>
<name>A0A031M8I7_9GAMM</name>
<protein>
    <recommendedName>
        <fullName evidence="4 13">Outer-membrane lipoprotein LolB</fullName>
    </recommendedName>
</protein>
<dbReference type="PROSITE" id="PS51257">
    <property type="entry name" value="PROKAR_LIPOPROTEIN"/>
    <property type="match status" value="1"/>
</dbReference>
<evidence type="ECO:0000313" key="17">
    <source>
        <dbReference type="Proteomes" id="UP000186599"/>
    </source>
</evidence>
<keyword evidence="9 13" id="KW-0564">Palmitate</keyword>
<sequence>MKATLRLCCLLALTMTLAACSNLHQRETLEFGGDPAAWQAHRSAVAPLANWTLQGKLGVKAPRESGSGTLSWLQQQDHYDIRLSGPLGRGATRIEGSDAGVTLEVAGQPPATAESAEILLEQQIGWRLPVEHLLWWVRGLPAPDSPSRLQLNPDSQLARLAQAGWTVEYSRYQQVDGLTLPQRLQLSGHDVLLTLVITRWEPHLPE</sequence>
<evidence type="ECO:0000256" key="10">
    <source>
        <dbReference type="ARBA" id="ARBA00023186"/>
    </source>
</evidence>
<dbReference type="NCBIfam" id="TIGR00548">
    <property type="entry name" value="lolB"/>
    <property type="match status" value="1"/>
</dbReference>
<dbReference type="OrthoDB" id="9797618at2"/>
<keyword evidence="8 13" id="KW-0472">Membrane</keyword>
<evidence type="ECO:0000256" key="4">
    <source>
        <dbReference type="ARBA" id="ARBA00016202"/>
    </source>
</evidence>
<evidence type="ECO:0000256" key="14">
    <source>
        <dbReference type="SAM" id="SignalP"/>
    </source>
</evidence>
<evidence type="ECO:0000256" key="13">
    <source>
        <dbReference type="HAMAP-Rule" id="MF_00233"/>
    </source>
</evidence>
<dbReference type="AlphaFoldDB" id="A0A031M8I7"/>
<keyword evidence="10 13" id="KW-0143">Chaperone</keyword>
<dbReference type="EMBL" id="FOGN01000010">
    <property type="protein sequence ID" value="SES36315.1"/>
    <property type="molecule type" value="Genomic_DNA"/>
</dbReference>
<evidence type="ECO:0000313" key="16">
    <source>
        <dbReference type="EMBL" id="SFM38014.1"/>
    </source>
</evidence>
<dbReference type="Gene3D" id="2.50.20.10">
    <property type="entry name" value="Lipoprotein localisation LolA/LolB/LppX"/>
    <property type="match status" value="1"/>
</dbReference>
<evidence type="ECO:0000256" key="8">
    <source>
        <dbReference type="ARBA" id="ARBA00023136"/>
    </source>
</evidence>
<evidence type="ECO:0000256" key="1">
    <source>
        <dbReference type="ARBA" id="ARBA00004459"/>
    </source>
</evidence>
<feature type="chain" id="PRO_5010401313" description="Outer-membrane lipoprotein LolB" evidence="14">
    <location>
        <begin position="19"/>
        <end position="206"/>
    </location>
</feature>
<dbReference type="GO" id="GO:0044874">
    <property type="term" value="P:lipoprotein localization to outer membrane"/>
    <property type="evidence" value="ECO:0007669"/>
    <property type="project" value="UniProtKB-UniRule"/>
</dbReference>
<evidence type="ECO:0000256" key="7">
    <source>
        <dbReference type="ARBA" id="ARBA00022927"/>
    </source>
</evidence>
<gene>
    <name evidence="13" type="primary">lolB</name>
    <name evidence="16" type="ORF">SAMN04487855_0015</name>
    <name evidence="15" type="ORF">SAMN05216589_0016</name>
</gene>
<dbReference type="GO" id="GO:0009279">
    <property type="term" value="C:cell outer membrane"/>
    <property type="evidence" value="ECO:0007669"/>
    <property type="project" value="UniProtKB-SubCell"/>
</dbReference>